<dbReference type="Proteomes" id="UP001500459">
    <property type="component" value="Unassembled WGS sequence"/>
</dbReference>
<dbReference type="InterPro" id="IPR025667">
    <property type="entry name" value="SprB_repeat"/>
</dbReference>
<evidence type="ECO:0008006" key="5">
    <source>
        <dbReference type="Google" id="ProtNLM"/>
    </source>
</evidence>
<proteinExistence type="predicted"/>
<dbReference type="EMBL" id="BAABCW010000003">
    <property type="protein sequence ID" value="GAA4111720.1"/>
    <property type="molecule type" value="Genomic_DNA"/>
</dbReference>
<keyword evidence="1 2" id="KW-0732">Signal</keyword>
<dbReference type="RefSeq" id="WP_344925237.1">
    <property type="nucleotide sequence ID" value="NZ_BAABCW010000003.1"/>
</dbReference>
<dbReference type="InterPro" id="IPR026444">
    <property type="entry name" value="Secre_tail"/>
</dbReference>
<dbReference type="Gene3D" id="2.60.40.740">
    <property type="match status" value="2"/>
</dbReference>
<evidence type="ECO:0000256" key="2">
    <source>
        <dbReference type="SAM" id="SignalP"/>
    </source>
</evidence>
<name>A0ABP7XCQ8_9FLAO</name>
<organism evidence="3 4">
    <name type="scientific">Aquimarina addita</name>
    <dbReference type="NCBI Taxonomy" id="870485"/>
    <lineage>
        <taxon>Bacteria</taxon>
        <taxon>Pseudomonadati</taxon>
        <taxon>Bacteroidota</taxon>
        <taxon>Flavobacteriia</taxon>
        <taxon>Flavobacteriales</taxon>
        <taxon>Flavobacteriaceae</taxon>
        <taxon>Aquimarina</taxon>
    </lineage>
</organism>
<sequence length="1141" mass="125526">MKKIYSVLVFLIVSVSLFAQGSKVEITNLKFNIWGDEAICSNVIQLDVNFTDGSFEQIFYEDEKGVPSPFGGFYWDDGDYFYDDITVYYTNKVIRSIRARVNTHEKRDGRRCSSGTGSFISQDSQEDGPIIISYDPCDFGFYDEFRRNGGEKEVEHTLSFNWRVSPTPVVSRIGSGIAGYSHNLRAIANGNFNDSVYGWEYQITDFGSTPNASSWNTIPGASNDKELSVRLDSFLPVSVVGKSIHVRVKSCFYAEPSDSRDYLIRYSAPNIIKAQTATTDVSCYDNEDGVLVLTFDRALDRSRDLFDYSILDLSEGIVIATAQVPITTFETGNRLTITGLPPSKTAFRFNILGSYNGEVYFTEGVDHTDEFSIGRNDYVRFIGEPQDNVVNVWCHNGEDGEINLEAYGGIGNYEYLIKKKEDVWSDDWQPFDNGTNHTIRGQKKGTYLIKIRDVNNGVFCVAKKATMGADGETVLGIEVEKEVTITEPEFPVSVEVNLVNEPRAYDFEDGRIQATIRGGTAYADGSYIFEWVDKSLNPVTTTSTSYNDDGDFVVALHSIGQGEYTIIVKDANFDSAITEEGCTTTSASYTLNHPEPITVRIEVLNEISCHRDNSYSNGIDDQLPFNEPDQFQDGVLVAYVSGGVSFAETLAENDECRANFMPYCYRWTKNVAGVWQDLAINDSIISNQSEGTYALNIEDQNGIVLGTYLPVSTPTGQEYVLEQAIDSTLYLAQPDQLLVSFNSTAVTCDSGANGSATAIVSGGTPPYTYQWNTSATTAEITDLLAGKYTVEIIDAKGCEVKGTITINQPNGLEIEAVTYIAPTCFQGNDGQIELAIQGGVPPYSLAWDTGDTSATLTALTAGIYSVEVTDAQGCKAVKEFILNDPDPIVVILEEKRAICGDQSLLLDITINDPGATYEWSSVNGFTSRNSKVEITEAGQYTATITSSLGCIGTGTIDVDVFTTPIDADFLLTTQAYTNEEVILVNVSAPMGERVVWTIPEGATLVSESDEQLILMFEKEGPYDVLLTSLQGDCYEEYVKTILVQPAIETAAINISSSNFIEEFIVYPNPASASFKAKVTLAEDANVTLKIVNLVTGVTMNEQTGDGNREYLMEYTMQLPTGIYLMMLETIQGTDTRKLVIE</sequence>
<dbReference type="SUPFAM" id="SSF49299">
    <property type="entry name" value="PKD domain"/>
    <property type="match status" value="1"/>
</dbReference>
<dbReference type="Pfam" id="PF13573">
    <property type="entry name" value="SprB"/>
    <property type="match status" value="3"/>
</dbReference>
<evidence type="ECO:0000256" key="1">
    <source>
        <dbReference type="ARBA" id="ARBA00022729"/>
    </source>
</evidence>
<gene>
    <name evidence="3" type="ORF">GCM10022393_09580</name>
</gene>
<reference evidence="4" key="1">
    <citation type="journal article" date="2019" name="Int. J. Syst. Evol. Microbiol.">
        <title>The Global Catalogue of Microorganisms (GCM) 10K type strain sequencing project: providing services to taxonomists for standard genome sequencing and annotation.</title>
        <authorList>
            <consortium name="The Broad Institute Genomics Platform"/>
            <consortium name="The Broad Institute Genome Sequencing Center for Infectious Disease"/>
            <person name="Wu L."/>
            <person name="Ma J."/>
        </authorList>
    </citation>
    <scope>NUCLEOTIDE SEQUENCE [LARGE SCALE GENOMIC DNA]</scope>
    <source>
        <strain evidence="4">JCM 17106</strain>
    </source>
</reference>
<feature type="signal peptide" evidence="2">
    <location>
        <begin position="1"/>
        <end position="19"/>
    </location>
</feature>
<feature type="chain" id="PRO_5046343543" description="Secretion system C-terminal sorting domain-containing protein" evidence="2">
    <location>
        <begin position="20"/>
        <end position="1141"/>
    </location>
</feature>
<comment type="caution">
    <text evidence="3">The sequence shown here is derived from an EMBL/GenBank/DDBJ whole genome shotgun (WGS) entry which is preliminary data.</text>
</comment>
<evidence type="ECO:0000313" key="3">
    <source>
        <dbReference type="EMBL" id="GAA4111720.1"/>
    </source>
</evidence>
<keyword evidence="4" id="KW-1185">Reference proteome</keyword>
<protein>
    <recommendedName>
        <fullName evidence="5">Secretion system C-terminal sorting domain-containing protein</fullName>
    </recommendedName>
</protein>
<dbReference type="NCBIfam" id="TIGR04183">
    <property type="entry name" value="Por_Secre_tail"/>
    <property type="match status" value="1"/>
</dbReference>
<dbReference type="InterPro" id="IPR035986">
    <property type="entry name" value="PKD_dom_sf"/>
</dbReference>
<accession>A0ABP7XCQ8</accession>
<evidence type="ECO:0000313" key="4">
    <source>
        <dbReference type="Proteomes" id="UP001500459"/>
    </source>
</evidence>